<sequence>MLLTTALSFTSLLATASATPLQPRNAQVYKDIAQVLDRLVVTVTTIGSHVAAWPGNPKRPDTVNQILNYIPTIQQDCANLISDLQVGTDWVQRTTKKDSIGAVDAAYLVPKLASLNNAVSAYKEALLLKRAWADTSSITPELYRQLVLQKQGATQLSTTITQSLGITTSWLGGPVSDFFFGAKLDGAIKAYADAARYQPNGQLSQGGPPFQNGQQSAPYPPTVPSLGPQNWPGGQQQGQPGGQQQGQSPYPAQGQPPYQSEGQGGWGRS</sequence>
<evidence type="ECO:0000313" key="3">
    <source>
        <dbReference type="EMBL" id="TID15266.1"/>
    </source>
</evidence>
<feature type="region of interest" description="Disordered" evidence="1">
    <location>
        <begin position="199"/>
        <end position="269"/>
    </location>
</feature>
<keyword evidence="2" id="KW-0732">Signal</keyword>
<feature type="signal peptide" evidence="2">
    <location>
        <begin position="1"/>
        <end position="18"/>
    </location>
</feature>
<dbReference type="AlphaFoldDB" id="A0A4Z1P1J2"/>
<feature type="compositionally biased region" description="Gly residues" evidence="1">
    <location>
        <begin position="235"/>
        <end position="244"/>
    </location>
</feature>
<name>A0A4Z1P1J2_9PEZI</name>
<reference evidence="3 4" key="1">
    <citation type="submission" date="2019-04" db="EMBL/GenBank/DDBJ databases">
        <title>High contiguity whole genome sequence and gene annotation resource for two Venturia nashicola isolates.</title>
        <authorList>
            <person name="Prokchorchik M."/>
            <person name="Won K."/>
            <person name="Lee Y."/>
            <person name="Choi E.D."/>
            <person name="Segonzac C."/>
            <person name="Sohn K.H."/>
        </authorList>
    </citation>
    <scope>NUCLEOTIDE SEQUENCE [LARGE SCALE GENOMIC DNA]</scope>
    <source>
        <strain evidence="3 4">PRI2</strain>
    </source>
</reference>
<feature type="compositionally biased region" description="Polar residues" evidence="1">
    <location>
        <begin position="199"/>
        <end position="217"/>
    </location>
</feature>
<keyword evidence="4" id="KW-1185">Reference proteome</keyword>
<feature type="chain" id="PRO_5021435629" evidence="2">
    <location>
        <begin position="19"/>
        <end position="269"/>
    </location>
</feature>
<evidence type="ECO:0000256" key="2">
    <source>
        <dbReference type="SAM" id="SignalP"/>
    </source>
</evidence>
<comment type="caution">
    <text evidence="3">The sequence shown here is derived from an EMBL/GenBank/DDBJ whole genome shotgun (WGS) entry which is preliminary data.</text>
</comment>
<accession>A0A4Z1P1J2</accession>
<protein>
    <submittedName>
        <fullName evidence="3">Uncharacterized protein</fullName>
    </submittedName>
</protein>
<gene>
    <name evidence="3" type="ORF">E6O75_ATG08519</name>
</gene>
<evidence type="ECO:0000313" key="4">
    <source>
        <dbReference type="Proteomes" id="UP000298493"/>
    </source>
</evidence>
<dbReference type="OrthoDB" id="3933436at2759"/>
<dbReference type="EMBL" id="SNSC02000021">
    <property type="protein sequence ID" value="TID15266.1"/>
    <property type="molecule type" value="Genomic_DNA"/>
</dbReference>
<evidence type="ECO:0000256" key="1">
    <source>
        <dbReference type="SAM" id="MobiDB-lite"/>
    </source>
</evidence>
<proteinExistence type="predicted"/>
<feature type="compositionally biased region" description="Low complexity" evidence="1">
    <location>
        <begin position="245"/>
        <end position="259"/>
    </location>
</feature>
<organism evidence="3 4">
    <name type="scientific">Venturia nashicola</name>
    <dbReference type="NCBI Taxonomy" id="86259"/>
    <lineage>
        <taxon>Eukaryota</taxon>
        <taxon>Fungi</taxon>
        <taxon>Dikarya</taxon>
        <taxon>Ascomycota</taxon>
        <taxon>Pezizomycotina</taxon>
        <taxon>Dothideomycetes</taxon>
        <taxon>Pleosporomycetidae</taxon>
        <taxon>Venturiales</taxon>
        <taxon>Venturiaceae</taxon>
        <taxon>Venturia</taxon>
    </lineage>
</organism>
<dbReference type="Proteomes" id="UP000298493">
    <property type="component" value="Unassembled WGS sequence"/>
</dbReference>